<organism evidence="4 5">
    <name type="scientific">Digitaria exilis</name>
    <dbReference type="NCBI Taxonomy" id="1010633"/>
    <lineage>
        <taxon>Eukaryota</taxon>
        <taxon>Viridiplantae</taxon>
        <taxon>Streptophyta</taxon>
        <taxon>Embryophyta</taxon>
        <taxon>Tracheophyta</taxon>
        <taxon>Spermatophyta</taxon>
        <taxon>Magnoliopsida</taxon>
        <taxon>Liliopsida</taxon>
        <taxon>Poales</taxon>
        <taxon>Poaceae</taxon>
        <taxon>PACMAD clade</taxon>
        <taxon>Panicoideae</taxon>
        <taxon>Panicodae</taxon>
        <taxon>Paniceae</taxon>
        <taxon>Anthephorinae</taxon>
        <taxon>Digitaria</taxon>
    </lineage>
</organism>
<dbReference type="InterPro" id="IPR001878">
    <property type="entry name" value="Znf_CCHC"/>
</dbReference>
<feature type="region of interest" description="Disordered" evidence="2">
    <location>
        <begin position="439"/>
        <end position="477"/>
    </location>
</feature>
<keyword evidence="1" id="KW-0479">Metal-binding</keyword>
<dbReference type="InterPro" id="IPR036875">
    <property type="entry name" value="Znf_CCHC_sf"/>
</dbReference>
<dbReference type="SUPFAM" id="SSF57756">
    <property type="entry name" value="Retrovirus zinc finger-like domains"/>
    <property type="match status" value="1"/>
</dbReference>
<feature type="compositionally biased region" description="Pro residues" evidence="2">
    <location>
        <begin position="21"/>
        <end position="46"/>
    </location>
</feature>
<gene>
    <name evidence="4" type="ORF">HU200_037615</name>
</gene>
<feature type="region of interest" description="Disordered" evidence="2">
    <location>
        <begin position="1"/>
        <end position="71"/>
    </location>
</feature>
<feature type="domain" description="CCHC-type" evidence="3">
    <location>
        <begin position="215"/>
        <end position="231"/>
    </location>
</feature>
<dbReference type="AlphaFoldDB" id="A0A835BDZ7"/>
<accession>A0A835BDZ7</accession>
<name>A0A835BDZ7_9POAL</name>
<comment type="caution">
    <text evidence="4">The sequence shown here is derived from an EMBL/GenBank/DDBJ whole genome shotgun (WGS) entry which is preliminary data.</text>
</comment>
<feature type="compositionally biased region" description="Basic and acidic residues" evidence="2">
    <location>
        <begin position="439"/>
        <end position="460"/>
    </location>
</feature>
<keyword evidence="1" id="KW-0862">Zinc</keyword>
<reference evidence="4" key="1">
    <citation type="submission" date="2020-07" db="EMBL/GenBank/DDBJ databases">
        <title>Genome sequence and genetic diversity analysis of an under-domesticated orphan crop, white fonio (Digitaria exilis).</title>
        <authorList>
            <person name="Bennetzen J.L."/>
            <person name="Chen S."/>
            <person name="Ma X."/>
            <person name="Wang X."/>
            <person name="Yssel A.E.J."/>
            <person name="Chaluvadi S.R."/>
            <person name="Johnson M."/>
            <person name="Gangashetty P."/>
            <person name="Hamidou F."/>
            <person name="Sanogo M.D."/>
            <person name="Zwaenepoel A."/>
            <person name="Wallace J."/>
            <person name="Van De Peer Y."/>
            <person name="Van Deynze A."/>
        </authorList>
    </citation>
    <scope>NUCLEOTIDE SEQUENCE</scope>
    <source>
        <tissue evidence="4">Leaves</tissue>
    </source>
</reference>
<feature type="compositionally biased region" description="Low complexity" evidence="2">
    <location>
        <begin position="10"/>
        <end position="20"/>
    </location>
</feature>
<sequence length="740" mass="80292">MGESSATHQPPGSSPAATSKPSPPNPAPTSPIPSPVSAPQPPPPATPTSGSLGISDSEEAVDLNYGGSPAKVSDWEARFSRVFEEGASSRPSGYTQGLHSGDVMPGGHHVTYKEALLKPRTFKPRFPAAPQQQLGWLTEKKRQKPMPSSSVWSRLGARPSIHDRLGAKVVPVHDRLGPRMPGSGWLELLRTKAGSKCFNCLAAGHRIADCRDPPRCILCSRFGHKARSCPSEANRCCSAAAHHIDAAPPPLITVTAAATSPPRATTTAAPPRAATAPAPIQPASSCFAAPAGVGEPTMDEDGYAWSHRIPGAPAQRPEHVSAAVARSDDVRESERSRELLSLIAVQLDVVARIETNMVMAEAVGQLGLPYHDLGVERLAPSFFLLHFNTQQQRCDALRRGSLRVVHTELHFLPWTRHNFLWQLGVPDGTERHRITFQERLGVPRRDRSPPRGDRRVEQNRQIHPSARPHGRAGPPTGAFRFHRWGESWRWQPTGSVKTTVSLASSASLARPVQVATEPDFLFGERCADTKGMQDPMREEALLGDTSGPLYCVQDSNMVEVESMGEPVMDMLQKQSGLPDLPCPLLHSGIGLSPMKMVTSPNENKLQHNDLGHLVTTEHLRHLAGESVDHASGSLHSKDHSAVVYQSDDFLQTEVTPEVVQDEQTRQVMNMASEMLGQDNEGFDSGVDHGPVGMHLTQANTEDAGLIEVGLKTVTANTSMLEEERPIQRAQPGLMLLGRRE</sequence>
<protein>
    <recommendedName>
        <fullName evidence="3">CCHC-type domain-containing protein</fullName>
    </recommendedName>
</protein>
<evidence type="ECO:0000256" key="2">
    <source>
        <dbReference type="SAM" id="MobiDB-lite"/>
    </source>
</evidence>
<proteinExistence type="predicted"/>
<evidence type="ECO:0000313" key="5">
    <source>
        <dbReference type="Proteomes" id="UP000636709"/>
    </source>
</evidence>
<evidence type="ECO:0000259" key="3">
    <source>
        <dbReference type="PROSITE" id="PS50158"/>
    </source>
</evidence>
<dbReference type="GO" id="GO:0008270">
    <property type="term" value="F:zinc ion binding"/>
    <property type="evidence" value="ECO:0007669"/>
    <property type="project" value="UniProtKB-KW"/>
</dbReference>
<dbReference type="SMART" id="SM00343">
    <property type="entry name" value="ZnF_C2HC"/>
    <property type="match status" value="2"/>
</dbReference>
<dbReference type="Proteomes" id="UP000636709">
    <property type="component" value="Unassembled WGS sequence"/>
</dbReference>
<evidence type="ECO:0000256" key="1">
    <source>
        <dbReference type="PROSITE-ProRule" id="PRU00047"/>
    </source>
</evidence>
<dbReference type="GO" id="GO:0003676">
    <property type="term" value="F:nucleic acid binding"/>
    <property type="evidence" value="ECO:0007669"/>
    <property type="project" value="InterPro"/>
</dbReference>
<dbReference type="PROSITE" id="PS50158">
    <property type="entry name" value="ZF_CCHC"/>
    <property type="match status" value="1"/>
</dbReference>
<keyword evidence="5" id="KW-1185">Reference proteome</keyword>
<dbReference type="Gene3D" id="4.10.60.10">
    <property type="entry name" value="Zinc finger, CCHC-type"/>
    <property type="match status" value="1"/>
</dbReference>
<keyword evidence="1" id="KW-0863">Zinc-finger</keyword>
<dbReference type="OrthoDB" id="696974at2759"/>
<evidence type="ECO:0000313" key="4">
    <source>
        <dbReference type="EMBL" id="KAF8695382.1"/>
    </source>
</evidence>
<dbReference type="EMBL" id="JACEFO010001897">
    <property type="protein sequence ID" value="KAF8695382.1"/>
    <property type="molecule type" value="Genomic_DNA"/>
</dbReference>